<dbReference type="SUPFAM" id="SSF117396">
    <property type="entry name" value="TM1631-like"/>
    <property type="match status" value="1"/>
</dbReference>
<dbReference type="EMBL" id="MIND01000018">
    <property type="protein sequence ID" value="POF89591.1"/>
    <property type="molecule type" value="Genomic_DNA"/>
</dbReference>
<dbReference type="AlphaFoldDB" id="A0A2S3WFC1"/>
<dbReference type="Proteomes" id="UP000237194">
    <property type="component" value="Unassembled WGS sequence"/>
</dbReference>
<dbReference type="Gene3D" id="3.20.20.410">
    <property type="entry name" value="Protein of unknown function UPF0759"/>
    <property type="match status" value="1"/>
</dbReference>
<dbReference type="InterPro" id="IPR002763">
    <property type="entry name" value="DUF72"/>
</dbReference>
<reference evidence="1 2" key="1">
    <citation type="submission" date="2016-08" db="EMBL/GenBank/DDBJ databases">
        <authorList>
            <person name="Seilhamer J.J."/>
        </authorList>
    </citation>
    <scope>NUCLEOTIDE SEQUENCE [LARGE SCALE GENOMIC DNA]</scope>
    <source>
        <strain evidence="1 2">KT-27</strain>
    </source>
</reference>
<organism evidence="1 2">
    <name type="scientific">Pseudomonas putida</name>
    <name type="common">Arthrobacter siderocapsulatus</name>
    <dbReference type="NCBI Taxonomy" id="303"/>
    <lineage>
        <taxon>Bacteria</taxon>
        <taxon>Pseudomonadati</taxon>
        <taxon>Pseudomonadota</taxon>
        <taxon>Gammaproteobacteria</taxon>
        <taxon>Pseudomonadales</taxon>
        <taxon>Pseudomonadaceae</taxon>
        <taxon>Pseudomonas</taxon>
    </lineage>
</organism>
<gene>
    <name evidence="1" type="ORF">BGP80_17110</name>
</gene>
<comment type="caution">
    <text evidence="1">The sequence shown here is derived from an EMBL/GenBank/DDBJ whole genome shotgun (WGS) entry which is preliminary data.</text>
</comment>
<evidence type="ECO:0000313" key="1">
    <source>
        <dbReference type="EMBL" id="POF89591.1"/>
    </source>
</evidence>
<dbReference type="PANTHER" id="PTHR30348:SF14">
    <property type="entry name" value="BLR8050 PROTEIN"/>
    <property type="match status" value="1"/>
</dbReference>
<evidence type="ECO:0000313" key="2">
    <source>
        <dbReference type="Proteomes" id="UP000237194"/>
    </source>
</evidence>
<dbReference type="InterPro" id="IPR036520">
    <property type="entry name" value="UPF0759_sf"/>
</dbReference>
<reference evidence="1 2" key="2">
    <citation type="submission" date="2018-03" db="EMBL/GenBank/DDBJ databases">
        <title>Draft genome of Pseudomonas putida strain KT-27.</title>
        <authorList>
            <person name="Yoshizawa S."/>
            <person name="Khan N.H."/>
            <person name="Nishimura M."/>
            <person name="Chiura H.X."/>
            <person name="Ogura Y."/>
            <person name="Hayashi T."/>
            <person name="Kogure K."/>
        </authorList>
    </citation>
    <scope>NUCLEOTIDE SEQUENCE [LARGE SCALE GENOMIC DNA]</scope>
    <source>
        <strain evidence="1 2">KT-27</strain>
    </source>
</reference>
<name>A0A2S3WFC1_PSEPU</name>
<evidence type="ECO:0008006" key="3">
    <source>
        <dbReference type="Google" id="ProtNLM"/>
    </source>
</evidence>
<dbReference type="RefSeq" id="WP_103437635.1">
    <property type="nucleotide sequence ID" value="NZ_MIND01000018.1"/>
</dbReference>
<dbReference type="PANTHER" id="PTHR30348">
    <property type="entry name" value="UNCHARACTERIZED PROTEIN YECE"/>
    <property type="match status" value="1"/>
</dbReference>
<accession>A0A2S3WFC1</accession>
<protein>
    <recommendedName>
        <fullName evidence="3">DUF72 domain-containing protein</fullName>
    </recommendedName>
</protein>
<dbReference type="Pfam" id="PF01904">
    <property type="entry name" value="DUF72"/>
    <property type="match status" value="1"/>
</dbReference>
<proteinExistence type="predicted"/>
<sequence length="238" mass="25933">MIYLGCAGWSISRTYAAQLAGEGSHLQRYARQLTAVEINSSFYRPHRPASYARWAGAVPPGFRFSVKLPRAISHERRLVDCAQALAEFFAQCTALGSALGCVLVQLPPSLAFEPLLVERFMADVREVYPGPVALEARHPSWAEAGPLMEQLQVALVGADPARFALDAQPRGWSGLAYWRLHGSPRTYFSDYPSTWLQALAPQLLARAEAGAATWCIFDNTAGDAALGDALELQTLLGN</sequence>